<protein>
    <submittedName>
        <fullName evidence="1">Uncharacterized protein</fullName>
    </submittedName>
</protein>
<dbReference type="EMBL" id="CM044701">
    <property type="protein sequence ID" value="KAI5679996.1"/>
    <property type="molecule type" value="Genomic_DNA"/>
</dbReference>
<name>A0ACC0C4Y9_CATRO</name>
<proteinExistence type="predicted"/>
<evidence type="ECO:0000313" key="1">
    <source>
        <dbReference type="EMBL" id="KAI5679996.1"/>
    </source>
</evidence>
<comment type="caution">
    <text evidence="1">The sequence shown here is derived from an EMBL/GenBank/DDBJ whole genome shotgun (WGS) entry which is preliminary data.</text>
</comment>
<accession>A0ACC0C4Y9</accession>
<gene>
    <name evidence="1" type="ORF">M9H77_01223</name>
</gene>
<dbReference type="Proteomes" id="UP001060085">
    <property type="component" value="Linkage Group LG01"/>
</dbReference>
<evidence type="ECO:0000313" key="2">
    <source>
        <dbReference type="Proteomes" id="UP001060085"/>
    </source>
</evidence>
<organism evidence="1 2">
    <name type="scientific">Catharanthus roseus</name>
    <name type="common">Madagascar periwinkle</name>
    <name type="synonym">Vinca rosea</name>
    <dbReference type="NCBI Taxonomy" id="4058"/>
    <lineage>
        <taxon>Eukaryota</taxon>
        <taxon>Viridiplantae</taxon>
        <taxon>Streptophyta</taxon>
        <taxon>Embryophyta</taxon>
        <taxon>Tracheophyta</taxon>
        <taxon>Spermatophyta</taxon>
        <taxon>Magnoliopsida</taxon>
        <taxon>eudicotyledons</taxon>
        <taxon>Gunneridae</taxon>
        <taxon>Pentapetalae</taxon>
        <taxon>asterids</taxon>
        <taxon>lamiids</taxon>
        <taxon>Gentianales</taxon>
        <taxon>Apocynaceae</taxon>
        <taxon>Rauvolfioideae</taxon>
        <taxon>Vinceae</taxon>
        <taxon>Catharanthinae</taxon>
        <taxon>Catharanthus</taxon>
    </lineage>
</organism>
<sequence length="344" mass="39363">MLKIYPNLILYDIGGAFGTRVAAPLAFSSKCNRDMALTAMKSMVPFPSHMVSFISNRFLCHTATTSMKRWPPPTLTSEEHDLFGQRVKKTKRDGMVTSESVENTPLDENEQVDEQPPYQGKVGLVSFSKRRTIMTTIPPWTSTPTKTRMRKETDWAQKDMVEDNSGDRSKWRPNLHPSMEDVSSTMVWIRLPELPIESFNEELLLRIGNHIETVIQVDQTKTAPWIILDHYLSVSKWRPNLHPSMEDVSSTMVWILLPELPIESFNEELLLRIGNHIETGYANPTLDETHPNPEQRQDARGTEGDWSTVSPAGCWSHLVNPRKWPPETESLERSMRSRHMGPSK</sequence>
<keyword evidence="2" id="KW-1185">Reference proteome</keyword>
<reference evidence="2" key="1">
    <citation type="journal article" date="2023" name="Nat. Plants">
        <title>Single-cell RNA sequencing provides a high-resolution roadmap for understanding the multicellular compartmentation of specialized metabolism.</title>
        <authorList>
            <person name="Sun S."/>
            <person name="Shen X."/>
            <person name="Li Y."/>
            <person name="Li Y."/>
            <person name="Wang S."/>
            <person name="Li R."/>
            <person name="Zhang H."/>
            <person name="Shen G."/>
            <person name="Guo B."/>
            <person name="Wei J."/>
            <person name="Xu J."/>
            <person name="St-Pierre B."/>
            <person name="Chen S."/>
            <person name="Sun C."/>
        </authorList>
    </citation>
    <scope>NUCLEOTIDE SEQUENCE [LARGE SCALE GENOMIC DNA]</scope>
</reference>